<comment type="caution">
    <text evidence="1">The sequence shown here is derived from an EMBL/GenBank/DDBJ whole genome shotgun (WGS) entry which is preliminary data.</text>
</comment>
<accession>A0A542XM47</accession>
<reference evidence="1 2" key="1">
    <citation type="submission" date="2019-06" db="EMBL/GenBank/DDBJ databases">
        <title>Sequencing the genomes of 1000 actinobacteria strains.</title>
        <authorList>
            <person name="Klenk H.-P."/>
        </authorList>
    </citation>
    <scope>NUCLEOTIDE SEQUENCE [LARGE SCALE GENOMIC DNA]</scope>
    <source>
        <strain evidence="1 2">DSM 44819</strain>
    </source>
</reference>
<dbReference type="Proteomes" id="UP000315983">
    <property type="component" value="Unassembled WGS sequence"/>
</dbReference>
<evidence type="ECO:0000313" key="2">
    <source>
        <dbReference type="Proteomes" id="UP000315983"/>
    </source>
</evidence>
<organism evidence="1 2">
    <name type="scientific">Salinispora arenicola</name>
    <dbReference type="NCBI Taxonomy" id="168697"/>
    <lineage>
        <taxon>Bacteria</taxon>
        <taxon>Bacillati</taxon>
        <taxon>Actinomycetota</taxon>
        <taxon>Actinomycetes</taxon>
        <taxon>Micromonosporales</taxon>
        <taxon>Micromonosporaceae</taxon>
        <taxon>Salinispora</taxon>
    </lineage>
</organism>
<sequence>MLFIQVAGGIVLLALAVIVGFVLGKKVSGWCPGCGGPSLPDLRGE</sequence>
<proteinExistence type="predicted"/>
<name>A0A542XM47_SALAC</name>
<protein>
    <submittedName>
        <fullName evidence="1">Uncharacterized protein</fullName>
    </submittedName>
</protein>
<dbReference type="AlphaFoldDB" id="A0A542XM47"/>
<gene>
    <name evidence="1" type="ORF">FB564_2052</name>
</gene>
<dbReference type="EMBL" id="VFOL01000001">
    <property type="protein sequence ID" value="TQL36918.1"/>
    <property type="molecule type" value="Genomic_DNA"/>
</dbReference>
<evidence type="ECO:0000313" key="1">
    <source>
        <dbReference type="EMBL" id="TQL36918.1"/>
    </source>
</evidence>